<evidence type="ECO:0000313" key="5">
    <source>
        <dbReference type="Proteomes" id="UP000237966"/>
    </source>
</evidence>
<dbReference type="Gene3D" id="1.10.10.10">
    <property type="entry name" value="Winged helix-like DNA-binding domain superfamily/Winged helix DNA-binding domain"/>
    <property type="match status" value="1"/>
</dbReference>
<sequence>MFGHELLHDGIVPKRLDLPLPEGLERALDVFVGNRVRAAVILTLCEKGSASIKEMMETLGLDRSVVGLHLRNLETLGIVYVTPPRDQKDVRYRYFHLNRTLLHDALSGLTQLNSDTRELPSDPTSGIE</sequence>
<evidence type="ECO:0000259" key="1">
    <source>
        <dbReference type="Pfam" id="PF01022"/>
    </source>
</evidence>
<evidence type="ECO:0000313" key="2">
    <source>
        <dbReference type="EMBL" id="KKM46350.1"/>
    </source>
</evidence>
<dbReference type="EMBL" id="PSWU01000004">
    <property type="protein sequence ID" value="PPI16494.1"/>
    <property type="molecule type" value="Genomic_DNA"/>
</dbReference>
<dbReference type="CDD" id="cd00090">
    <property type="entry name" value="HTH_ARSR"/>
    <property type="match status" value="1"/>
</dbReference>
<comment type="caution">
    <text evidence="2">The sequence shown here is derived from an EMBL/GenBank/DDBJ whole genome shotgun (WGS) entry which is preliminary data.</text>
</comment>
<dbReference type="Proteomes" id="UP000052979">
    <property type="component" value="Unassembled WGS sequence"/>
</dbReference>
<dbReference type="InterPro" id="IPR001845">
    <property type="entry name" value="HTH_ArsR_DNA-bd_dom"/>
</dbReference>
<dbReference type="InterPro" id="IPR036388">
    <property type="entry name" value="WH-like_DNA-bd_sf"/>
</dbReference>
<dbReference type="KEGG" id="rtc:APU90_02630"/>
<accession>A0A0C5B8Z9</accession>
<keyword evidence="4" id="KW-1185">Reference proteome</keyword>
<dbReference type="InterPro" id="IPR036390">
    <property type="entry name" value="WH_DNA-bd_sf"/>
</dbReference>
<dbReference type="KEGG" id="rtx:TI83_03840"/>
<organism evidence="2 4">
    <name type="scientific">Rathayibacter toxicus</name>
    <dbReference type="NCBI Taxonomy" id="145458"/>
    <lineage>
        <taxon>Bacteria</taxon>
        <taxon>Bacillati</taxon>
        <taxon>Actinomycetota</taxon>
        <taxon>Actinomycetes</taxon>
        <taxon>Micrococcales</taxon>
        <taxon>Microbacteriaceae</taxon>
        <taxon>Rathayibacter</taxon>
    </lineage>
</organism>
<evidence type="ECO:0000313" key="3">
    <source>
        <dbReference type="EMBL" id="PPI16494.1"/>
    </source>
</evidence>
<name>A0A0C5B8Z9_9MICO</name>
<proteinExistence type="predicted"/>
<feature type="domain" description="HTH arsR-type" evidence="1">
    <location>
        <begin position="37"/>
        <end position="80"/>
    </location>
</feature>
<dbReference type="OrthoDB" id="331171at2"/>
<dbReference type="Pfam" id="PF01022">
    <property type="entry name" value="HTH_5"/>
    <property type="match status" value="1"/>
</dbReference>
<reference evidence="3 5" key="2">
    <citation type="submission" date="2018-02" db="EMBL/GenBank/DDBJ databases">
        <title>Bacteriophage NCPPB3778 and a type I-E CRISPR drive the evolution of the US Biological Select Agent, Rathayibacter toxicus.</title>
        <authorList>
            <person name="Davis E.W.II."/>
            <person name="Tabima J.F."/>
            <person name="Weisberg A.J."/>
            <person name="Lopes L.D."/>
            <person name="Wiseman M.S."/>
            <person name="Wiseman M.S."/>
            <person name="Pupko T."/>
            <person name="Belcher M.S."/>
            <person name="Sechler A.J."/>
            <person name="Tancos M.A."/>
            <person name="Schroeder B.K."/>
            <person name="Murray T.D."/>
            <person name="Luster D.G."/>
            <person name="Schneider W.L."/>
            <person name="Rogers E."/>
            <person name="Andreote F.D."/>
            <person name="Grunwald N.J."/>
            <person name="Putnam M.L."/>
            <person name="Chang J.H."/>
        </authorList>
    </citation>
    <scope>NUCLEOTIDE SEQUENCE [LARGE SCALE GENOMIC DNA]</scope>
    <source>
        <strain evidence="3 5">FH99</strain>
    </source>
</reference>
<dbReference type="EMBL" id="LBFI01000024">
    <property type="protein sequence ID" value="KKM46350.1"/>
    <property type="molecule type" value="Genomic_DNA"/>
</dbReference>
<dbReference type="PATRIC" id="fig|145458.7.peg.886"/>
<protein>
    <submittedName>
        <fullName evidence="3">Transcriptional regulator</fullName>
    </submittedName>
</protein>
<dbReference type="InterPro" id="IPR011991">
    <property type="entry name" value="ArsR-like_HTH"/>
</dbReference>
<dbReference type="AlphaFoldDB" id="A0A0C5B8Z9"/>
<evidence type="ECO:0000313" key="4">
    <source>
        <dbReference type="Proteomes" id="UP000052979"/>
    </source>
</evidence>
<reference evidence="2 4" key="1">
    <citation type="submission" date="2015-04" db="EMBL/GenBank/DDBJ databases">
        <title>Draft genome sequence of Rathayibacter toxicus strain FH-142 (AKA 70134 or CS 32), a Western Australian isolate.</title>
        <authorList>
            <consortium name="Consortium for Microbial Forensics and Genomics (microFORGE)"/>
            <person name="Knight B.M."/>
            <person name="Roberts D.P."/>
            <person name="Lin D."/>
            <person name="Hari K."/>
            <person name="Fletcher J."/>
            <person name="Melcher U."/>
            <person name="Blagden T."/>
            <person name="Luster D.G."/>
            <person name="Sechler A.J."/>
            <person name="Schneider W.L."/>
            <person name="Winegar R.A."/>
        </authorList>
    </citation>
    <scope>NUCLEOTIDE SEQUENCE [LARGE SCALE GENOMIC DNA]</scope>
    <source>
        <strain evidence="2 4">FH142</strain>
    </source>
</reference>
<dbReference type="SUPFAM" id="SSF46785">
    <property type="entry name" value="Winged helix' DNA-binding domain"/>
    <property type="match status" value="1"/>
</dbReference>
<gene>
    <name evidence="3" type="ORF">C5C51_03630</name>
    <name evidence="2" type="ORF">VT73_04865</name>
</gene>
<dbReference type="GO" id="GO:0003700">
    <property type="term" value="F:DNA-binding transcription factor activity"/>
    <property type="evidence" value="ECO:0007669"/>
    <property type="project" value="InterPro"/>
</dbReference>
<dbReference type="Proteomes" id="UP000237966">
    <property type="component" value="Unassembled WGS sequence"/>
</dbReference>